<evidence type="ECO:0000256" key="7">
    <source>
        <dbReference type="ARBA" id="ARBA00022723"/>
    </source>
</evidence>
<comment type="catalytic activity">
    <reaction evidence="1">
        <text>S-ubiquitinyl-[E2 ubiquitin-conjugating enzyme]-L-cysteine + [acceptor protein]-L-lysine = [E2 ubiquitin-conjugating enzyme]-L-cysteine + N(6)-ubiquitinyl-[acceptor protein]-L-lysine.</text>
        <dbReference type="EC" id="2.3.2.27"/>
    </reaction>
</comment>
<feature type="compositionally biased region" description="Low complexity" evidence="13">
    <location>
        <begin position="20"/>
        <end position="35"/>
    </location>
</feature>
<comment type="pathway">
    <text evidence="3">Protein modification; protein ubiquitination.</text>
</comment>
<feature type="transmembrane region" description="Helical" evidence="14">
    <location>
        <begin position="145"/>
        <end position="169"/>
    </location>
</feature>
<dbReference type="AlphaFoldDB" id="A0A0M3JZW9"/>
<evidence type="ECO:0000256" key="8">
    <source>
        <dbReference type="ARBA" id="ARBA00022771"/>
    </source>
</evidence>
<evidence type="ECO:0000259" key="15">
    <source>
        <dbReference type="PROSITE" id="PS51292"/>
    </source>
</evidence>
<dbReference type="Gene3D" id="3.30.40.10">
    <property type="entry name" value="Zinc/RING finger domain, C3HC4 (zinc finger)"/>
    <property type="match status" value="1"/>
</dbReference>
<comment type="subcellular location">
    <subcellularLocation>
        <location evidence="2">Membrane</location>
        <topology evidence="2">Multi-pass membrane protein</topology>
    </subcellularLocation>
</comment>
<evidence type="ECO:0000313" key="17">
    <source>
        <dbReference type="Proteomes" id="UP000267096"/>
    </source>
</evidence>
<evidence type="ECO:0000256" key="2">
    <source>
        <dbReference type="ARBA" id="ARBA00004141"/>
    </source>
</evidence>
<dbReference type="GO" id="GO:0008270">
    <property type="term" value="F:zinc ion binding"/>
    <property type="evidence" value="ECO:0007669"/>
    <property type="project" value="UniProtKB-KW"/>
</dbReference>
<dbReference type="FunFam" id="3.30.40.10:FF:000287">
    <property type="entry name" value="RING finger membrane protein"/>
    <property type="match status" value="1"/>
</dbReference>
<dbReference type="Pfam" id="PF12906">
    <property type="entry name" value="RINGv"/>
    <property type="match status" value="1"/>
</dbReference>
<feature type="transmembrane region" description="Helical" evidence="14">
    <location>
        <begin position="877"/>
        <end position="900"/>
    </location>
</feature>
<evidence type="ECO:0000256" key="4">
    <source>
        <dbReference type="ARBA" id="ARBA00012483"/>
    </source>
</evidence>
<feature type="transmembrane region" description="Helical" evidence="14">
    <location>
        <begin position="832"/>
        <end position="856"/>
    </location>
</feature>
<feature type="transmembrane region" description="Helical" evidence="14">
    <location>
        <begin position="407"/>
        <end position="427"/>
    </location>
</feature>
<dbReference type="Pfam" id="PF23113">
    <property type="entry name" value="MARCHF6_C"/>
    <property type="match status" value="1"/>
</dbReference>
<gene>
    <name evidence="16" type="ORF">ASIM_LOCUS13511</name>
</gene>
<dbReference type="GO" id="GO:0005789">
    <property type="term" value="C:endoplasmic reticulum membrane"/>
    <property type="evidence" value="ECO:0007669"/>
    <property type="project" value="TreeGrafter"/>
</dbReference>
<keyword evidence="6 14" id="KW-0812">Transmembrane</keyword>
<evidence type="ECO:0000256" key="3">
    <source>
        <dbReference type="ARBA" id="ARBA00004906"/>
    </source>
</evidence>
<dbReference type="Proteomes" id="UP000267096">
    <property type="component" value="Unassembled WGS sequence"/>
</dbReference>
<dbReference type="InterPro" id="IPR013083">
    <property type="entry name" value="Znf_RING/FYVE/PHD"/>
</dbReference>
<organism evidence="18">
    <name type="scientific">Anisakis simplex</name>
    <name type="common">Herring worm</name>
    <dbReference type="NCBI Taxonomy" id="6269"/>
    <lineage>
        <taxon>Eukaryota</taxon>
        <taxon>Metazoa</taxon>
        <taxon>Ecdysozoa</taxon>
        <taxon>Nematoda</taxon>
        <taxon>Chromadorea</taxon>
        <taxon>Rhabditida</taxon>
        <taxon>Spirurina</taxon>
        <taxon>Ascaridomorpha</taxon>
        <taxon>Ascaridoidea</taxon>
        <taxon>Anisakidae</taxon>
        <taxon>Anisakis</taxon>
        <taxon>Anisakis simplex complex</taxon>
    </lineage>
</organism>
<accession>A0A0M3JZW9</accession>
<feature type="transmembrane region" description="Helical" evidence="14">
    <location>
        <begin position="920"/>
        <end position="941"/>
    </location>
</feature>
<feature type="transmembrane region" description="Helical" evidence="14">
    <location>
        <begin position="490"/>
        <end position="513"/>
    </location>
</feature>
<feature type="region of interest" description="Disordered" evidence="13">
    <location>
        <begin position="1"/>
        <end position="37"/>
    </location>
</feature>
<dbReference type="InterPro" id="IPR056521">
    <property type="entry name" value="MARCHF6-like_C"/>
</dbReference>
<reference evidence="18" key="1">
    <citation type="submission" date="2017-02" db="UniProtKB">
        <authorList>
            <consortium name="WormBaseParasite"/>
        </authorList>
    </citation>
    <scope>IDENTIFICATION</scope>
</reference>
<dbReference type="WBParaSite" id="ASIM_0001408301-mRNA-1">
    <property type="protein sequence ID" value="ASIM_0001408301-mRNA-1"/>
    <property type="gene ID" value="ASIM_0001408301"/>
</dbReference>
<reference evidence="16 17" key="2">
    <citation type="submission" date="2018-11" db="EMBL/GenBank/DDBJ databases">
        <authorList>
            <consortium name="Pathogen Informatics"/>
        </authorList>
    </citation>
    <scope>NUCLEOTIDE SEQUENCE [LARGE SCALE GENOMIC DNA]</scope>
</reference>
<dbReference type="GO" id="GO:0036503">
    <property type="term" value="P:ERAD pathway"/>
    <property type="evidence" value="ECO:0007669"/>
    <property type="project" value="TreeGrafter"/>
</dbReference>
<dbReference type="PROSITE" id="PS51292">
    <property type="entry name" value="ZF_RING_CH"/>
    <property type="match status" value="1"/>
</dbReference>
<sequence>MESGIPQSSMNTVDSNTQHSTESTSAANSSSTLTADETNTLSQTLSRTFSLSDEPESTDICRVCRSAGDSALYYPCLCTGSIKYVHQDCLMEWLKYSKKEVCELCSHKYSFQPIYRTDMPTTLPFTEIVRGILIDVGRMLRTWSVYTLVLVAWVGFVPLTACRVYRMVFSANVANLLALPFQLFSLENIVTDCLKGCFLVAVFLCAFISLIWLREQILHGGPQDWLLLNGAGQNNDINNNDNQRDAENREIGGLRLVNGGVGLGFGGGGGRGFGRGGGRGGGGARAIQIFGDELEGQERAELEGNEGGEVEGEEVEGENREGDLRVVNGGVGLGFGGGEGVGRGGGGEGARVMQLFGDELEGQERAEVEGGEVEGEEVEGDNWRDWDRVGDELTWQRLLGLDGSLQFLEHVFWVIALNTLFTVLFAFSPYQLGYSLLKSIGLAPRIHYFPTLTSVVVGYVLICIIMRVLHVVARVFHFASMYRLLGMCYLVVKVFLLVLIELGFFPIICGWWLDICSLHDCGLHDEGTRCCRWESSTNEIIKLQRLFASTLPRRIQSFSNSPTSSLFLHWLIGMVYVFYSASFILVLREVLRPGVLWFLRNLNDPEFNPIQEMIDLPVMRHLRRILASTSLLFMTVLLTVYIPLSFISKFLPSVLPFNLSLAAETPLSELSLELLIVQVVLPALLEQTHARTLLKSVVHVWCKLIGRMLDLEHYLLPEDELRNELNRNGQQNNENNGVRLQQLNNLNNENNNNNNQALQGLAAQHQALLLVRESPGFQAYQKPSYFPVRIVALLVALSTTSMLSSIIIYVVPVSVGRMLVYHLSGHQNVHELYTVAAGLYSLWLLLKLVMIVYEYLPRGSAFLILTIRNTISTVIKMCTIALAILFVIPLLSGICFQLAVINPLRVLPHQTPLLFPCQHWAMGILHCKIFCAAVMMGPDWWMKRIFEQLYADGIRGIRVGHLYTELIVPVISALALYLSTPFVLCAALRYLVGTQLVNYEGRNKAEGSDN</sequence>
<dbReference type="PANTHER" id="PTHR13145:SF0">
    <property type="entry name" value="E3 UBIQUITIN-PROTEIN LIGASE MARCHF6"/>
    <property type="match status" value="1"/>
</dbReference>
<evidence type="ECO:0000256" key="11">
    <source>
        <dbReference type="ARBA" id="ARBA00022989"/>
    </source>
</evidence>
<evidence type="ECO:0000313" key="16">
    <source>
        <dbReference type="EMBL" id="VDK49891.1"/>
    </source>
</evidence>
<evidence type="ECO:0000256" key="9">
    <source>
        <dbReference type="ARBA" id="ARBA00022786"/>
    </source>
</evidence>
<keyword evidence="17" id="KW-1185">Reference proteome</keyword>
<dbReference type="GO" id="GO:0061630">
    <property type="term" value="F:ubiquitin protein ligase activity"/>
    <property type="evidence" value="ECO:0007669"/>
    <property type="project" value="UniProtKB-EC"/>
</dbReference>
<name>A0A0M3JZW9_ANISI</name>
<feature type="transmembrane region" description="Helical" evidence="14">
    <location>
        <begin position="667"/>
        <end position="685"/>
    </location>
</feature>
<keyword evidence="11 14" id="KW-1133">Transmembrane helix</keyword>
<evidence type="ECO:0000256" key="10">
    <source>
        <dbReference type="ARBA" id="ARBA00022833"/>
    </source>
</evidence>
<protein>
    <recommendedName>
        <fullName evidence="4">RING-type E3 ubiquitin transferase</fullName>
        <ecNumber evidence="4">2.3.2.27</ecNumber>
    </recommendedName>
</protein>
<dbReference type="SMART" id="SM00744">
    <property type="entry name" value="RINGv"/>
    <property type="match status" value="1"/>
</dbReference>
<keyword evidence="10" id="KW-0862">Zinc</keyword>
<evidence type="ECO:0000256" key="12">
    <source>
        <dbReference type="ARBA" id="ARBA00023136"/>
    </source>
</evidence>
<dbReference type="SUPFAM" id="SSF57850">
    <property type="entry name" value="RING/U-box"/>
    <property type="match status" value="1"/>
</dbReference>
<feature type="transmembrane region" description="Helical" evidence="14">
    <location>
        <begin position="447"/>
        <end position="469"/>
    </location>
</feature>
<feature type="transmembrane region" description="Helical" evidence="14">
    <location>
        <begin position="790"/>
        <end position="812"/>
    </location>
</feature>
<evidence type="ECO:0000256" key="5">
    <source>
        <dbReference type="ARBA" id="ARBA00022679"/>
    </source>
</evidence>
<feature type="transmembrane region" description="Helical" evidence="14">
    <location>
        <begin position="625"/>
        <end position="647"/>
    </location>
</feature>
<keyword evidence="8" id="KW-0863">Zinc-finger</keyword>
<keyword evidence="7" id="KW-0479">Metal-binding</keyword>
<feature type="domain" description="RING-CH-type" evidence="15">
    <location>
        <begin position="53"/>
        <end position="112"/>
    </location>
</feature>
<proteinExistence type="predicted"/>
<evidence type="ECO:0000256" key="13">
    <source>
        <dbReference type="SAM" id="MobiDB-lite"/>
    </source>
</evidence>
<feature type="transmembrane region" description="Helical" evidence="14">
    <location>
        <begin position="962"/>
        <end position="992"/>
    </location>
</feature>
<feature type="transmembrane region" description="Helical" evidence="14">
    <location>
        <begin position="189"/>
        <end position="213"/>
    </location>
</feature>
<evidence type="ECO:0000256" key="14">
    <source>
        <dbReference type="SAM" id="Phobius"/>
    </source>
</evidence>
<dbReference type="InterPro" id="IPR011016">
    <property type="entry name" value="Znf_RING-CH"/>
</dbReference>
<evidence type="ECO:0000256" key="1">
    <source>
        <dbReference type="ARBA" id="ARBA00000900"/>
    </source>
</evidence>
<dbReference type="OrthoDB" id="264354at2759"/>
<dbReference type="EC" id="2.3.2.27" evidence="4"/>
<feature type="compositionally biased region" description="Polar residues" evidence="13">
    <location>
        <begin position="1"/>
        <end position="19"/>
    </location>
</feature>
<keyword evidence="9" id="KW-0833">Ubl conjugation pathway</keyword>
<dbReference type="CDD" id="cd16702">
    <property type="entry name" value="RING_CH-C4HC3_MARCH6"/>
    <property type="match status" value="1"/>
</dbReference>
<dbReference type="PANTHER" id="PTHR13145">
    <property type="entry name" value="SSM4 PROTEIN"/>
    <property type="match status" value="1"/>
</dbReference>
<feature type="transmembrane region" description="Helical" evidence="14">
    <location>
        <begin position="567"/>
        <end position="587"/>
    </location>
</feature>
<evidence type="ECO:0000313" key="18">
    <source>
        <dbReference type="WBParaSite" id="ASIM_0001408301-mRNA-1"/>
    </source>
</evidence>
<keyword evidence="5" id="KW-0808">Transferase</keyword>
<dbReference type="EMBL" id="UYRR01031414">
    <property type="protein sequence ID" value="VDK49891.1"/>
    <property type="molecule type" value="Genomic_DNA"/>
</dbReference>
<evidence type="ECO:0000256" key="6">
    <source>
        <dbReference type="ARBA" id="ARBA00022692"/>
    </source>
</evidence>
<keyword evidence="12 14" id="KW-0472">Membrane</keyword>